<keyword evidence="2" id="KW-0808">Transferase</keyword>
<dbReference type="Gene3D" id="3.40.50.150">
    <property type="entry name" value="Vaccinia Virus protein VP39"/>
    <property type="match status" value="1"/>
</dbReference>
<name>A0ABV6S733_9SPHN</name>
<dbReference type="InterPro" id="IPR006342">
    <property type="entry name" value="FkbM_mtfrase"/>
</dbReference>
<evidence type="ECO:0000313" key="3">
    <source>
        <dbReference type="Proteomes" id="UP001589858"/>
    </source>
</evidence>
<keyword evidence="2" id="KW-0489">Methyltransferase</keyword>
<proteinExistence type="predicted"/>
<dbReference type="InterPro" id="IPR052514">
    <property type="entry name" value="SAM-dependent_MTase"/>
</dbReference>
<keyword evidence="3" id="KW-1185">Reference proteome</keyword>
<dbReference type="NCBIfam" id="TIGR01444">
    <property type="entry name" value="fkbM_fam"/>
    <property type="match status" value="1"/>
</dbReference>
<dbReference type="EMBL" id="JBHLTM010000036">
    <property type="protein sequence ID" value="MFC0685050.1"/>
    <property type="molecule type" value="Genomic_DNA"/>
</dbReference>
<sequence>MNAGTAGFFSEVSRQLGAGNVGRLEARGREIRYMAQGSGWRYETLLQKEPETIEWIDSFRPGETLWDIGANVGIYSVYAGVRGTRVHAFEPHFANYYQLCINIGLNGLQDRVTPLCLALTDRKAIAAMNLASVDFGTSMSSFGEALDFRGNPYAPAFRQGMVGQDIDSLIGEFGMAVPNHVKIDVDGIELPIVRGAAQMLAREEVKSVSIELIETDAAQVDEVTEILASAGLQFQHKKQNAAFATPQTRDVLNYLFRRDAPATSVAVNWDPSPPDVDVDAVVAGIVGRIAEAPIDAVPSENIYLEEVFPAELYAQIVARLPADHVLDPIVHPDAVAADGRVTRRLLDLTEATLGRIAPQDRAFWQTMTQICTHPALAAALVDKFGKTLRARFGEELPELVAVPLLYRDFPGYRIGIHPDAASKIATLQFYLPADESQRHLGTSFHTRTPQGFADYKTNDFKPNAAYSFVRSEESWHSVGELGPLERARNTLALTFYIKGQEYRSEPDMMMGTPAPAPAAAASPAPLAASIAEAPVPAAPTVPDAEDYVRINRRLREVAARFARHEDVARLIPPGSAAVALDASSAFSRHVLDQGQAGYLFTVGWGECESEGVRDEIARYKQALLDLDPYRERNSLVRMGFADALEMFDPETLDFIHVDACLHGSGTAAENLLADWFARLRPGCILAGNGYGPERPDIVAAIDVLVTTNGLELHRIDAGEGGPTPRYSGWFVLKPE</sequence>
<dbReference type="InterPro" id="IPR029063">
    <property type="entry name" value="SAM-dependent_MTases_sf"/>
</dbReference>
<reference evidence="2 3" key="1">
    <citation type="submission" date="2024-09" db="EMBL/GenBank/DDBJ databases">
        <authorList>
            <person name="Sun Q."/>
            <person name="Mori K."/>
        </authorList>
    </citation>
    <scope>NUCLEOTIDE SEQUENCE [LARGE SCALE GENOMIC DNA]</scope>
    <source>
        <strain evidence="2 3">CICC 11035S</strain>
    </source>
</reference>
<dbReference type="GO" id="GO:0032259">
    <property type="term" value="P:methylation"/>
    <property type="evidence" value="ECO:0007669"/>
    <property type="project" value="UniProtKB-KW"/>
</dbReference>
<dbReference type="SUPFAM" id="SSF53335">
    <property type="entry name" value="S-adenosyl-L-methionine-dependent methyltransferases"/>
    <property type="match status" value="2"/>
</dbReference>
<gene>
    <name evidence="2" type="ORF">ACFFF8_10620</name>
</gene>
<comment type="caution">
    <text evidence="2">The sequence shown here is derived from an EMBL/GenBank/DDBJ whole genome shotgun (WGS) entry which is preliminary data.</text>
</comment>
<dbReference type="PANTHER" id="PTHR34203">
    <property type="entry name" value="METHYLTRANSFERASE, FKBM FAMILY PROTEIN"/>
    <property type="match status" value="1"/>
</dbReference>
<evidence type="ECO:0000313" key="2">
    <source>
        <dbReference type="EMBL" id="MFC0685050.1"/>
    </source>
</evidence>
<accession>A0ABV6S733</accession>
<dbReference type="Pfam" id="PF05050">
    <property type="entry name" value="Methyltransf_21"/>
    <property type="match status" value="1"/>
</dbReference>
<dbReference type="Proteomes" id="UP001589858">
    <property type="component" value="Unassembled WGS sequence"/>
</dbReference>
<organism evidence="2 3">
    <name type="scientific">Novosphingobium clariflavum</name>
    <dbReference type="NCBI Taxonomy" id="2029884"/>
    <lineage>
        <taxon>Bacteria</taxon>
        <taxon>Pseudomonadati</taxon>
        <taxon>Pseudomonadota</taxon>
        <taxon>Alphaproteobacteria</taxon>
        <taxon>Sphingomonadales</taxon>
        <taxon>Sphingomonadaceae</taxon>
        <taxon>Novosphingobium</taxon>
    </lineage>
</organism>
<dbReference type="PANTHER" id="PTHR34203:SF15">
    <property type="entry name" value="SLL1173 PROTEIN"/>
    <property type="match status" value="1"/>
</dbReference>
<protein>
    <submittedName>
        <fullName evidence="2">FkbM family methyltransferase</fullName>
    </submittedName>
</protein>
<dbReference type="GO" id="GO:0008168">
    <property type="term" value="F:methyltransferase activity"/>
    <property type="evidence" value="ECO:0007669"/>
    <property type="project" value="UniProtKB-KW"/>
</dbReference>
<evidence type="ECO:0000259" key="1">
    <source>
        <dbReference type="Pfam" id="PF05050"/>
    </source>
</evidence>
<feature type="domain" description="Methyltransferase FkbM" evidence="1">
    <location>
        <begin position="67"/>
        <end position="231"/>
    </location>
</feature>
<dbReference type="RefSeq" id="WP_267221489.1">
    <property type="nucleotide sequence ID" value="NZ_JAPCWC010000010.1"/>
</dbReference>